<dbReference type="AlphaFoldDB" id="A0AAC8Q9P0"/>
<dbReference type="KEGG" id="age:AA314_05110"/>
<sequence>MRLSHACSHSRVLDKRHRCQGLRPRRPEGRGSVVMTSTGHV</sequence>
<name>A0AAC8Q9P0_9BACT</name>
<dbReference type="Proteomes" id="UP000035579">
    <property type="component" value="Chromosome"/>
</dbReference>
<evidence type="ECO:0000256" key="1">
    <source>
        <dbReference type="SAM" id="MobiDB-lite"/>
    </source>
</evidence>
<feature type="compositionally biased region" description="Basic residues" evidence="1">
    <location>
        <begin position="14"/>
        <end position="24"/>
    </location>
</feature>
<evidence type="ECO:0000313" key="2">
    <source>
        <dbReference type="EMBL" id="AKJ03484.1"/>
    </source>
</evidence>
<reference evidence="2 3" key="1">
    <citation type="submission" date="2015-05" db="EMBL/GenBank/DDBJ databases">
        <title>Genome assembly of Archangium gephyra DSM 2261.</title>
        <authorList>
            <person name="Sharma G."/>
            <person name="Subramanian S."/>
        </authorList>
    </citation>
    <scope>NUCLEOTIDE SEQUENCE [LARGE SCALE GENOMIC DNA]</scope>
    <source>
        <strain evidence="2 3">DSM 2261</strain>
    </source>
</reference>
<accession>A0AAC8Q9P0</accession>
<dbReference type="EMBL" id="CP011509">
    <property type="protein sequence ID" value="AKJ03484.1"/>
    <property type="molecule type" value="Genomic_DNA"/>
</dbReference>
<gene>
    <name evidence="2" type="ORF">AA314_05110</name>
</gene>
<protein>
    <submittedName>
        <fullName evidence="2">Uncharacterized protein</fullName>
    </submittedName>
</protein>
<feature type="region of interest" description="Disordered" evidence="1">
    <location>
        <begin position="1"/>
        <end position="41"/>
    </location>
</feature>
<evidence type="ECO:0000313" key="3">
    <source>
        <dbReference type="Proteomes" id="UP000035579"/>
    </source>
</evidence>
<proteinExistence type="predicted"/>
<organism evidence="2 3">
    <name type="scientific">Archangium gephyra</name>
    <dbReference type="NCBI Taxonomy" id="48"/>
    <lineage>
        <taxon>Bacteria</taxon>
        <taxon>Pseudomonadati</taxon>
        <taxon>Myxococcota</taxon>
        <taxon>Myxococcia</taxon>
        <taxon>Myxococcales</taxon>
        <taxon>Cystobacterineae</taxon>
        <taxon>Archangiaceae</taxon>
        <taxon>Archangium</taxon>
    </lineage>
</organism>